<dbReference type="EMBL" id="LFML01000157">
    <property type="protein sequence ID" value="KMO93916.1"/>
    <property type="molecule type" value="Genomic_DNA"/>
</dbReference>
<dbReference type="PATRIC" id="fig|66430.4.peg.3031"/>
<dbReference type="STRING" id="66430.ACS04_32345"/>
<dbReference type="AlphaFoldDB" id="A0A0J7A9B7"/>
<protein>
    <recommendedName>
        <fullName evidence="4">Lipoprotein</fullName>
    </recommendedName>
</protein>
<keyword evidence="3" id="KW-1185">Reference proteome</keyword>
<reference evidence="2 3" key="1">
    <citation type="submission" date="2015-06" db="EMBL/GenBank/DDBJ databases">
        <title>Recapitulation of the evolution of biosynthetic gene clusters reveals hidden chemical diversity on bacterial genomes.</title>
        <authorList>
            <person name="Cruz-Morales P."/>
            <person name="Martinez-Guerrero C."/>
            <person name="Morales-Escalante M.A."/>
            <person name="Yanez-Guerra L.A."/>
            <person name="Kopp J.F."/>
            <person name="Feldmann J."/>
            <person name="Ramos-Aboites H.E."/>
            <person name="Barona-Gomez F."/>
        </authorList>
    </citation>
    <scope>NUCLEOTIDE SEQUENCE [LARGE SCALE GENOMIC DNA]</scope>
    <source>
        <strain evidence="2 3">ATCC 31245</strain>
    </source>
</reference>
<gene>
    <name evidence="2" type="ORF">ACS04_32345</name>
</gene>
<comment type="caution">
    <text evidence="2">The sequence shown here is derived from an EMBL/GenBank/DDBJ whole genome shotgun (WGS) entry which is preliminary data.</text>
</comment>
<evidence type="ECO:0000313" key="2">
    <source>
        <dbReference type="EMBL" id="KMO93916.1"/>
    </source>
</evidence>
<evidence type="ECO:0000256" key="1">
    <source>
        <dbReference type="SAM" id="SignalP"/>
    </source>
</evidence>
<evidence type="ECO:0000313" key="3">
    <source>
        <dbReference type="Proteomes" id="UP000035932"/>
    </source>
</evidence>
<keyword evidence="1" id="KW-0732">Signal</keyword>
<dbReference type="RefSeq" id="WP_048480399.1">
    <property type="nucleotide sequence ID" value="NZ_JBIRUD010000044.1"/>
</dbReference>
<sequence length="163" mass="17597">MNHRIRAATALLALAWPLTACGSSDGAGSFERCVPEESATVSTAELEGSYEGSREAAGTRLTLTTRPGQVGGTLTTENWPTGDAFRDELGPSFSTTGTWELTRPSGSAKHPLLRLHFDPPKPELPTPDTIDLLSVGIDAKRTFIYDNADPDTCPDFRLQLHKK</sequence>
<organism evidence="2 3">
    <name type="scientific">Streptomyces roseus</name>
    <dbReference type="NCBI Taxonomy" id="66430"/>
    <lineage>
        <taxon>Bacteria</taxon>
        <taxon>Bacillati</taxon>
        <taxon>Actinomycetota</taxon>
        <taxon>Actinomycetes</taxon>
        <taxon>Kitasatosporales</taxon>
        <taxon>Streptomycetaceae</taxon>
        <taxon>Streptomyces</taxon>
    </lineage>
</organism>
<dbReference type="OrthoDB" id="4197499at2"/>
<proteinExistence type="predicted"/>
<evidence type="ECO:0008006" key="4">
    <source>
        <dbReference type="Google" id="ProtNLM"/>
    </source>
</evidence>
<dbReference type="Proteomes" id="UP000035932">
    <property type="component" value="Unassembled WGS sequence"/>
</dbReference>
<name>A0A0J7A9B7_9ACTN</name>
<accession>A0A0J7A9B7</accession>
<feature type="chain" id="PRO_5005285848" description="Lipoprotein" evidence="1">
    <location>
        <begin position="23"/>
        <end position="163"/>
    </location>
</feature>
<feature type="signal peptide" evidence="1">
    <location>
        <begin position="1"/>
        <end position="22"/>
    </location>
</feature>